<dbReference type="Pfam" id="PF21742">
    <property type="entry name" value="DUF6868"/>
    <property type="match status" value="1"/>
</dbReference>
<keyword evidence="1" id="KW-0472">Membrane</keyword>
<proteinExistence type="predicted"/>
<dbReference type="AlphaFoldDB" id="A0A9E4TSV9"/>
<evidence type="ECO:0000313" key="4">
    <source>
        <dbReference type="Proteomes" id="UP000886674"/>
    </source>
</evidence>
<evidence type="ECO:0000259" key="2">
    <source>
        <dbReference type="Pfam" id="PF21742"/>
    </source>
</evidence>
<feature type="transmembrane region" description="Helical" evidence="1">
    <location>
        <begin position="52"/>
        <end position="79"/>
    </location>
</feature>
<dbReference type="InterPro" id="IPR049220">
    <property type="entry name" value="DUF6868"/>
</dbReference>
<keyword evidence="1" id="KW-0812">Transmembrane</keyword>
<name>A0A9E4TSV9_9GAMM</name>
<accession>A0A9E4TSV9</accession>
<gene>
    <name evidence="3" type="ORF">JAY77_04125</name>
</gene>
<dbReference type="EMBL" id="JAEPCR010000011">
    <property type="protein sequence ID" value="MCG7977323.1"/>
    <property type="molecule type" value="Genomic_DNA"/>
</dbReference>
<sequence length="80" mass="9470">MNIQLITDFFMWCTLINGGLLILWTLFILFAPELVYKTQSRWIAISRANFDQLIYLFLGIFKLFFIFFNLIPFLALLIIG</sequence>
<comment type="caution">
    <text evidence="3">The sequence shown here is derived from an EMBL/GenBank/DDBJ whole genome shotgun (WGS) entry which is preliminary data.</text>
</comment>
<keyword evidence="1" id="KW-1133">Transmembrane helix</keyword>
<dbReference type="Proteomes" id="UP000886674">
    <property type="component" value="Unassembled WGS sequence"/>
</dbReference>
<evidence type="ECO:0000313" key="3">
    <source>
        <dbReference type="EMBL" id="MCG7977323.1"/>
    </source>
</evidence>
<feature type="domain" description="DUF6868" evidence="2">
    <location>
        <begin position="1"/>
        <end position="79"/>
    </location>
</feature>
<reference evidence="3" key="1">
    <citation type="journal article" date="2021" name="Proc. Natl. Acad. Sci. U.S.A.">
        <title>Global biogeography of chemosynthetic symbionts reveals both localized and globally distributed symbiont groups. .</title>
        <authorList>
            <person name="Osvatic J.T."/>
            <person name="Wilkins L.G.E."/>
            <person name="Leibrecht L."/>
            <person name="Leray M."/>
            <person name="Zauner S."/>
            <person name="Polzin J."/>
            <person name="Camacho Y."/>
            <person name="Gros O."/>
            <person name="van Gils J.A."/>
            <person name="Eisen J.A."/>
            <person name="Petersen J.M."/>
            <person name="Yuen B."/>
        </authorList>
    </citation>
    <scope>NUCLEOTIDE SEQUENCE</scope>
    <source>
        <strain evidence="3">MAGclacostrist055</strain>
    </source>
</reference>
<feature type="transmembrane region" description="Helical" evidence="1">
    <location>
        <begin position="9"/>
        <end position="32"/>
    </location>
</feature>
<organism evidence="3 4">
    <name type="scientific">Candidatus Thiodiazotropha taylori</name>
    <dbReference type="NCBI Taxonomy" id="2792791"/>
    <lineage>
        <taxon>Bacteria</taxon>
        <taxon>Pseudomonadati</taxon>
        <taxon>Pseudomonadota</taxon>
        <taxon>Gammaproteobacteria</taxon>
        <taxon>Chromatiales</taxon>
        <taxon>Sedimenticolaceae</taxon>
        <taxon>Candidatus Thiodiazotropha</taxon>
    </lineage>
</organism>
<evidence type="ECO:0000256" key="1">
    <source>
        <dbReference type="SAM" id="Phobius"/>
    </source>
</evidence>
<protein>
    <recommendedName>
        <fullName evidence="2">DUF6868 domain-containing protein</fullName>
    </recommendedName>
</protein>